<dbReference type="PANTHER" id="PTHR30287">
    <property type="entry name" value="MEMBRANE COMPONENT OF PREDICTED ABC SUPERFAMILY METABOLITE UPTAKE TRANSPORTER"/>
    <property type="match status" value="1"/>
</dbReference>
<feature type="transmembrane region" description="Helical" evidence="6">
    <location>
        <begin position="648"/>
        <end position="672"/>
    </location>
</feature>
<evidence type="ECO:0000313" key="9">
    <source>
        <dbReference type="Proteomes" id="UP000249890"/>
    </source>
</evidence>
<evidence type="ECO:0000256" key="4">
    <source>
        <dbReference type="ARBA" id="ARBA00022989"/>
    </source>
</evidence>
<dbReference type="InterPro" id="IPR038766">
    <property type="entry name" value="Membrane_comp_ABC_pdt"/>
</dbReference>
<keyword evidence="4 6" id="KW-1133">Transmembrane helix</keyword>
<evidence type="ECO:0000259" key="7">
    <source>
        <dbReference type="Pfam" id="PF02687"/>
    </source>
</evidence>
<feature type="domain" description="ABC3 transporter permease C-terminal" evidence="7">
    <location>
        <begin position="267"/>
        <end position="386"/>
    </location>
</feature>
<protein>
    <recommendedName>
        <fullName evidence="7">ABC3 transporter permease C-terminal domain-containing protein</fullName>
    </recommendedName>
</protein>
<gene>
    <name evidence="8" type="ORF">B9T62_06420</name>
</gene>
<keyword evidence="9" id="KW-1185">Reference proteome</keyword>
<keyword evidence="2" id="KW-1003">Cell membrane</keyword>
<dbReference type="Pfam" id="PF02687">
    <property type="entry name" value="FtsX"/>
    <property type="match status" value="2"/>
</dbReference>
<sequence>MKTSVIVKLALANIRRRKSTAATLFLMILLAVLLLNIGASIFLKLDTFQQEKLEELRTPDMIAYFKSNEHLPEYEALVSQAPATLTWENESVLLLSDAKFKSGESTTTANLLMLNADQERNMAPMHTTEQVTNKSEQLIYLPYMLHVSTGLKLGEEFSFTYGGSNFTYLVGGFVEDALLGTFSNGALKVFVSGEAYSELQASSGTTADYSLLSVNFKEDVKPDKLDEKLGDRLFASGTTDAFSIMLVDGGVEGNRMLVSILAAILIAFALIMVGISLIVIRFQILSHIEDHLVNIGVLKANGYTSAQISGSLLLQFAVIAIAAALPGIALAYIAMPLVGNQISAFIGLLWPTSFDMLSVLISVASVTLLVLLVTFLSSKRARTITPIAALQSGMNTHSFKRNPYPLEGTRLRLQLALGLKALTRQLKQNVMIVIIVAGLTFSSLFCSILNFNFTSDTTAILKLVGIEHSSLLMVLKDSTQQEKLFAEVAAMQGVSKITPLDTHSASIGDSRFVLQVTDDFSRMETETVFKGRQPKYDNEIALSAKVAKLEGKQLGDEVTIVLGAASAQYLVTGLSQQITQEGKVATMTTEGMLRLQPDFKSKIINVYLDQGVDAARFSEQLEEQYPGMWNIVNIEEAMQSTLGSFTTAISSMAGVITVLTILVVSLILYLVIKSLILKRKREFGILKGLGYTTFNLMSQITFSLLPVIAVGVLAGSAVGYFYSDFLFVKLLSGLGIYNAELAVSLPQVLLLCLAILATAYAVSMLVARRIRKISVYEMLVE</sequence>
<dbReference type="OrthoDB" id="9761168at2"/>
<organism evidence="8 9">
    <name type="scientific">Paenibacillus donghaensis</name>
    <dbReference type="NCBI Taxonomy" id="414771"/>
    <lineage>
        <taxon>Bacteria</taxon>
        <taxon>Bacillati</taxon>
        <taxon>Bacillota</taxon>
        <taxon>Bacilli</taxon>
        <taxon>Bacillales</taxon>
        <taxon>Paenibacillaceae</taxon>
        <taxon>Paenibacillus</taxon>
    </lineage>
</organism>
<feature type="transmembrane region" description="Helical" evidence="6">
    <location>
        <begin position="354"/>
        <end position="376"/>
    </location>
</feature>
<keyword evidence="3 6" id="KW-0812">Transmembrane</keyword>
<feature type="transmembrane region" description="Helical" evidence="6">
    <location>
        <begin position="741"/>
        <end position="762"/>
    </location>
</feature>
<evidence type="ECO:0000256" key="5">
    <source>
        <dbReference type="ARBA" id="ARBA00023136"/>
    </source>
</evidence>
<dbReference type="PANTHER" id="PTHR30287:SF2">
    <property type="entry name" value="BLL1001 PROTEIN"/>
    <property type="match status" value="1"/>
</dbReference>
<keyword evidence="5 6" id="KW-0472">Membrane</keyword>
<dbReference type="InterPro" id="IPR003838">
    <property type="entry name" value="ABC3_permease_C"/>
</dbReference>
<proteinExistence type="predicted"/>
<dbReference type="Proteomes" id="UP000249890">
    <property type="component" value="Chromosome"/>
</dbReference>
<comment type="subcellular location">
    <subcellularLocation>
        <location evidence="1">Cell membrane</location>
        <topology evidence="1">Multi-pass membrane protein</topology>
    </subcellularLocation>
</comment>
<feature type="transmembrane region" description="Helical" evidence="6">
    <location>
        <begin position="430"/>
        <end position="453"/>
    </location>
</feature>
<reference evidence="8 9" key="1">
    <citation type="submission" date="2017-06" db="EMBL/GenBank/DDBJ databases">
        <title>Complete genome sequence of Paenibacillus donghaensis KCTC 13049T isolated from East Sea sediment, South Korea.</title>
        <authorList>
            <person name="Jung B.K."/>
            <person name="Hong S.-J."/>
            <person name="Shin J.-H."/>
        </authorList>
    </citation>
    <scope>NUCLEOTIDE SEQUENCE [LARGE SCALE GENOMIC DNA]</scope>
    <source>
        <strain evidence="8 9">KCTC 13049</strain>
    </source>
</reference>
<dbReference type="AlphaFoldDB" id="A0A2Z2KEJ4"/>
<feature type="transmembrane region" description="Helical" evidence="6">
    <location>
        <begin position="256"/>
        <end position="280"/>
    </location>
</feature>
<evidence type="ECO:0000256" key="2">
    <source>
        <dbReference type="ARBA" id="ARBA00022475"/>
    </source>
</evidence>
<accession>A0A2Z2KEJ4</accession>
<evidence type="ECO:0000256" key="6">
    <source>
        <dbReference type="SAM" id="Phobius"/>
    </source>
</evidence>
<dbReference type="RefSeq" id="WP_087914489.1">
    <property type="nucleotide sequence ID" value="NZ_CP021780.1"/>
</dbReference>
<feature type="transmembrane region" description="Helical" evidence="6">
    <location>
        <begin position="312"/>
        <end position="334"/>
    </location>
</feature>
<dbReference type="GO" id="GO:0005886">
    <property type="term" value="C:plasma membrane"/>
    <property type="evidence" value="ECO:0007669"/>
    <property type="project" value="UniProtKB-SubCell"/>
</dbReference>
<dbReference type="EMBL" id="CP021780">
    <property type="protein sequence ID" value="ASA20469.1"/>
    <property type="molecule type" value="Genomic_DNA"/>
</dbReference>
<feature type="transmembrane region" description="Helical" evidence="6">
    <location>
        <begin position="21"/>
        <end position="43"/>
    </location>
</feature>
<name>A0A2Z2KEJ4_9BACL</name>
<dbReference type="KEGG" id="pdh:B9T62_06420"/>
<evidence type="ECO:0000313" key="8">
    <source>
        <dbReference type="EMBL" id="ASA20469.1"/>
    </source>
</evidence>
<feature type="domain" description="ABC3 transporter permease C-terminal" evidence="7">
    <location>
        <begin position="655"/>
        <end position="774"/>
    </location>
</feature>
<feature type="transmembrane region" description="Helical" evidence="6">
    <location>
        <begin position="693"/>
        <end position="721"/>
    </location>
</feature>
<evidence type="ECO:0000256" key="1">
    <source>
        <dbReference type="ARBA" id="ARBA00004651"/>
    </source>
</evidence>
<evidence type="ECO:0000256" key="3">
    <source>
        <dbReference type="ARBA" id="ARBA00022692"/>
    </source>
</evidence>